<dbReference type="Proteomes" id="UP000193467">
    <property type="component" value="Unassembled WGS sequence"/>
</dbReference>
<dbReference type="UniPathway" id="UPA00109">
    <property type="reaction ID" value="UER00183"/>
</dbReference>
<comment type="caution">
    <text evidence="11">The sequence shown here is derived from an EMBL/GenBank/DDBJ whole genome shotgun (WGS) entry which is preliminary data.</text>
</comment>
<proteinExistence type="inferred from homology"/>
<dbReference type="GO" id="GO:0005829">
    <property type="term" value="C:cytosol"/>
    <property type="evidence" value="ECO:0007669"/>
    <property type="project" value="TreeGrafter"/>
</dbReference>
<dbReference type="PROSITE" id="PS00806">
    <property type="entry name" value="ALDOLASE_CLASS_II_2"/>
    <property type="match status" value="1"/>
</dbReference>
<evidence type="ECO:0000256" key="4">
    <source>
        <dbReference type="ARBA" id="ARBA00005812"/>
    </source>
</evidence>
<dbReference type="InParanoid" id="A0A1Y2DAZ2"/>
<dbReference type="PIRSF" id="PIRSF001359">
    <property type="entry name" value="F_bP_aldolase_II"/>
    <property type="match status" value="1"/>
</dbReference>
<comment type="similarity">
    <text evidence="4 10">Belongs to the class II fructose-bisphosphate aldolase family.</text>
</comment>
<sequence length="358" mass="39014">MGLLDIVPVGVVTGKNLIKLMDYAREKHFAIPAFNVTSSSTVVAALEGARDNKSPVILQVSQGGAAFFGGKGLKNGNQEGSIAGAVAAAHYIRAIAPAYGIPVVIHSDHCAKKLLPWFDGMLLADEAYYKANGEPLFSSHMLDLSEESKEENIATCAKYFERMAKIELWLEMEIGITGGEEDGVDNTGVDNASLYTQPEDILDIHNALFPISPAFSIAAAFGNVHGVYKPGNVVLQPELLAKHQKFCHEQLKSENPLPIFLVFHGGSGSTKAEITTAVTNGCVKMNVDTDAQWAYMTGFRNYFKSKAGYLETQVGNPEKPDGPNKKYYDPRVWVREGELTMKQRVQEALDDLLTTNTL</sequence>
<comment type="cofactor">
    <cofactor evidence="10">
        <name>Zn(2+)</name>
        <dbReference type="ChEBI" id="CHEBI:29105"/>
    </cofactor>
    <text evidence="10">Binds 2 Zn(2+) ions per subunit. One is catalytic and the other provides a structural contribution.</text>
</comment>
<dbReference type="STRING" id="106004.A0A1Y2DAZ2"/>
<keyword evidence="9 10" id="KW-0456">Lyase</keyword>
<dbReference type="PANTHER" id="PTHR30559">
    <property type="entry name" value="FRUCTOSE-BISPHOSPHATE ALDOLASE CLASS 2"/>
    <property type="match status" value="1"/>
</dbReference>
<dbReference type="Gene3D" id="3.20.20.70">
    <property type="entry name" value="Aldolase class I"/>
    <property type="match status" value="1"/>
</dbReference>
<evidence type="ECO:0000256" key="8">
    <source>
        <dbReference type="ARBA" id="ARBA00023152"/>
    </source>
</evidence>
<dbReference type="InterPro" id="IPR006411">
    <property type="entry name" value="Fruct_bisP_bact"/>
</dbReference>
<dbReference type="GO" id="GO:0008270">
    <property type="term" value="F:zinc ion binding"/>
    <property type="evidence" value="ECO:0007669"/>
    <property type="project" value="UniProtKB-UniRule"/>
</dbReference>
<dbReference type="NCBIfam" id="TIGR01520">
    <property type="entry name" value="FruBisAldo_II_A"/>
    <property type="match status" value="1"/>
</dbReference>
<accession>A0A1Y2DAZ2</accession>
<organism evidence="11 12">
    <name type="scientific">Leucosporidium creatinivorum</name>
    <dbReference type="NCBI Taxonomy" id="106004"/>
    <lineage>
        <taxon>Eukaryota</taxon>
        <taxon>Fungi</taxon>
        <taxon>Dikarya</taxon>
        <taxon>Basidiomycota</taxon>
        <taxon>Pucciniomycotina</taxon>
        <taxon>Microbotryomycetes</taxon>
        <taxon>Leucosporidiales</taxon>
        <taxon>Leucosporidium</taxon>
    </lineage>
</organism>
<name>A0A1Y2DAZ2_9BASI</name>
<dbReference type="GO" id="GO:0004332">
    <property type="term" value="F:fructose-bisphosphate aldolase activity"/>
    <property type="evidence" value="ECO:0007669"/>
    <property type="project" value="UniProtKB-EC"/>
</dbReference>
<comment type="catalytic activity">
    <reaction evidence="1 10">
        <text>beta-D-fructose 1,6-bisphosphate = D-glyceraldehyde 3-phosphate + dihydroxyacetone phosphate</text>
        <dbReference type="Rhea" id="RHEA:14729"/>
        <dbReference type="ChEBI" id="CHEBI:32966"/>
        <dbReference type="ChEBI" id="CHEBI:57642"/>
        <dbReference type="ChEBI" id="CHEBI:59776"/>
        <dbReference type="EC" id="4.1.2.13"/>
    </reaction>
</comment>
<keyword evidence="7 10" id="KW-0862">Zinc</keyword>
<evidence type="ECO:0000256" key="3">
    <source>
        <dbReference type="ARBA" id="ARBA00004714"/>
    </source>
</evidence>
<dbReference type="AlphaFoldDB" id="A0A1Y2DAZ2"/>
<comment type="pathway">
    <text evidence="3 10">Carbohydrate degradation; glycolysis; D-glyceraldehyde 3-phosphate and glycerone phosphate from D-glucose: step 4/4.</text>
</comment>
<evidence type="ECO:0000256" key="5">
    <source>
        <dbReference type="ARBA" id="ARBA00013068"/>
    </source>
</evidence>
<dbReference type="CDD" id="cd00946">
    <property type="entry name" value="FBP_aldolase_IIA"/>
    <property type="match status" value="1"/>
</dbReference>
<keyword evidence="6 10" id="KW-0479">Metal-binding</keyword>
<dbReference type="FunFam" id="3.20.20.70:FF:000013">
    <property type="entry name" value="Class II fructose-bisphosphate aldolase"/>
    <property type="match status" value="1"/>
</dbReference>
<dbReference type="PROSITE" id="PS00602">
    <property type="entry name" value="ALDOLASE_CLASS_II_1"/>
    <property type="match status" value="1"/>
</dbReference>
<dbReference type="InterPro" id="IPR000771">
    <property type="entry name" value="FBA_II"/>
</dbReference>
<gene>
    <name evidence="11" type="ORF">BCR35DRAFT_296240</name>
</gene>
<evidence type="ECO:0000256" key="10">
    <source>
        <dbReference type="RuleBase" id="RU366023"/>
    </source>
</evidence>
<evidence type="ECO:0000256" key="1">
    <source>
        <dbReference type="ARBA" id="ARBA00000441"/>
    </source>
</evidence>
<comment type="function">
    <text evidence="2 10">Catalyzes the aldol condensation of dihydroxyacetone phosphate (DHAP or glycerone-phosphate) with glyceraldehyde 3-phosphate (G3P) to form fructose 1,6-bisphosphate (FBP) in gluconeogenesis and the reverse reaction in glycolysis.</text>
</comment>
<dbReference type="EMBL" id="MCGR01000086">
    <property type="protein sequence ID" value="ORY56440.1"/>
    <property type="molecule type" value="Genomic_DNA"/>
</dbReference>
<dbReference type="OrthoDB" id="35652at2759"/>
<dbReference type="InterPro" id="IPR013785">
    <property type="entry name" value="Aldolase_TIM"/>
</dbReference>
<dbReference type="FunCoup" id="A0A1Y2DAZ2">
    <property type="interactions" value="307"/>
</dbReference>
<dbReference type="NCBIfam" id="TIGR00167">
    <property type="entry name" value="cbbA"/>
    <property type="match status" value="1"/>
</dbReference>
<dbReference type="EC" id="4.1.2.13" evidence="5 10"/>
<evidence type="ECO:0000313" key="12">
    <source>
        <dbReference type="Proteomes" id="UP000193467"/>
    </source>
</evidence>
<evidence type="ECO:0000313" key="11">
    <source>
        <dbReference type="EMBL" id="ORY56440.1"/>
    </source>
</evidence>
<dbReference type="NCBIfam" id="NF006628">
    <property type="entry name" value="PRK09197.1"/>
    <property type="match status" value="1"/>
</dbReference>
<dbReference type="PANTHER" id="PTHR30559:SF0">
    <property type="entry name" value="FRUCTOSE-BISPHOSPHATE ALDOLASE"/>
    <property type="match status" value="1"/>
</dbReference>
<keyword evidence="12" id="KW-1185">Reference proteome</keyword>
<dbReference type="Pfam" id="PF01116">
    <property type="entry name" value="F_bP_aldolase"/>
    <property type="match status" value="1"/>
</dbReference>
<keyword evidence="8 10" id="KW-0324">Glycolysis</keyword>
<evidence type="ECO:0000256" key="7">
    <source>
        <dbReference type="ARBA" id="ARBA00022833"/>
    </source>
</evidence>
<evidence type="ECO:0000256" key="2">
    <source>
        <dbReference type="ARBA" id="ARBA00002181"/>
    </source>
</evidence>
<protein>
    <recommendedName>
        <fullName evidence="5 10">Fructose-bisphosphate aldolase</fullName>
        <shortName evidence="10">FBP aldolase</shortName>
        <ecNumber evidence="5 10">4.1.2.13</ecNumber>
    </recommendedName>
</protein>
<evidence type="ECO:0000256" key="6">
    <source>
        <dbReference type="ARBA" id="ARBA00022723"/>
    </source>
</evidence>
<reference evidence="11 12" key="1">
    <citation type="submission" date="2016-07" db="EMBL/GenBank/DDBJ databases">
        <title>Pervasive Adenine N6-methylation of Active Genes in Fungi.</title>
        <authorList>
            <consortium name="DOE Joint Genome Institute"/>
            <person name="Mondo S.J."/>
            <person name="Dannebaum R.O."/>
            <person name="Kuo R.C."/>
            <person name="Labutti K."/>
            <person name="Haridas S."/>
            <person name="Kuo A."/>
            <person name="Salamov A."/>
            <person name="Ahrendt S.R."/>
            <person name="Lipzen A."/>
            <person name="Sullivan W."/>
            <person name="Andreopoulos W.B."/>
            <person name="Clum A."/>
            <person name="Lindquist E."/>
            <person name="Daum C."/>
            <person name="Ramamoorthy G.K."/>
            <person name="Gryganskyi A."/>
            <person name="Culley D."/>
            <person name="Magnuson J.K."/>
            <person name="James T.Y."/>
            <person name="O'Malley M.A."/>
            <person name="Stajich J.E."/>
            <person name="Spatafora J.W."/>
            <person name="Visel A."/>
            <person name="Grigoriev I.V."/>
        </authorList>
    </citation>
    <scope>NUCLEOTIDE SEQUENCE [LARGE SCALE GENOMIC DNA]</scope>
    <source>
        <strain evidence="11 12">62-1032</strain>
    </source>
</reference>
<dbReference type="GO" id="GO:0006094">
    <property type="term" value="P:gluconeogenesis"/>
    <property type="evidence" value="ECO:0007669"/>
    <property type="project" value="TreeGrafter"/>
</dbReference>
<evidence type="ECO:0000256" key="9">
    <source>
        <dbReference type="ARBA" id="ARBA00023239"/>
    </source>
</evidence>
<dbReference type="GO" id="GO:0006096">
    <property type="term" value="P:glycolytic process"/>
    <property type="evidence" value="ECO:0007669"/>
    <property type="project" value="UniProtKB-UniPathway"/>
</dbReference>
<dbReference type="SUPFAM" id="SSF51569">
    <property type="entry name" value="Aldolase"/>
    <property type="match status" value="1"/>
</dbReference>